<proteinExistence type="predicted"/>
<dbReference type="EMBL" id="UYRT01113143">
    <property type="protein sequence ID" value="VDN48377.1"/>
    <property type="molecule type" value="Genomic_DNA"/>
</dbReference>
<sequence length="69" mass="7508">MVHRGSQSGAPGSKRASRCPKPRIAVPEVVHRNVRDGAPRFSNGASRFTKWCTGVKSYIAVPEVVHHDA</sequence>
<evidence type="ECO:0000256" key="1">
    <source>
        <dbReference type="SAM" id="MobiDB-lite"/>
    </source>
</evidence>
<organism evidence="4">
    <name type="scientific">Gongylonema pulchrum</name>
    <dbReference type="NCBI Taxonomy" id="637853"/>
    <lineage>
        <taxon>Eukaryota</taxon>
        <taxon>Metazoa</taxon>
        <taxon>Ecdysozoa</taxon>
        <taxon>Nematoda</taxon>
        <taxon>Chromadorea</taxon>
        <taxon>Rhabditida</taxon>
        <taxon>Spirurina</taxon>
        <taxon>Spiruromorpha</taxon>
        <taxon>Spiruroidea</taxon>
        <taxon>Gongylonematidae</taxon>
        <taxon>Gongylonema</taxon>
    </lineage>
</organism>
<name>A0A183F0F5_9BILA</name>
<evidence type="ECO:0000313" key="4">
    <source>
        <dbReference type="WBParaSite" id="GPUH_0002672601-mRNA-1"/>
    </source>
</evidence>
<evidence type="ECO:0000313" key="2">
    <source>
        <dbReference type="EMBL" id="VDN48377.1"/>
    </source>
</evidence>
<dbReference type="Proteomes" id="UP000271098">
    <property type="component" value="Unassembled WGS sequence"/>
</dbReference>
<evidence type="ECO:0000313" key="3">
    <source>
        <dbReference type="Proteomes" id="UP000271098"/>
    </source>
</evidence>
<accession>A0A183F0F5</accession>
<reference evidence="4" key="1">
    <citation type="submission" date="2016-06" db="UniProtKB">
        <authorList>
            <consortium name="WormBaseParasite"/>
        </authorList>
    </citation>
    <scope>IDENTIFICATION</scope>
</reference>
<gene>
    <name evidence="2" type="ORF">GPUH_LOCUS26696</name>
</gene>
<dbReference type="WBParaSite" id="GPUH_0002672601-mRNA-1">
    <property type="protein sequence ID" value="GPUH_0002672601-mRNA-1"/>
    <property type="gene ID" value="GPUH_0002672601"/>
</dbReference>
<reference evidence="2 3" key="2">
    <citation type="submission" date="2018-11" db="EMBL/GenBank/DDBJ databases">
        <authorList>
            <consortium name="Pathogen Informatics"/>
        </authorList>
    </citation>
    <scope>NUCLEOTIDE SEQUENCE [LARGE SCALE GENOMIC DNA]</scope>
</reference>
<keyword evidence="3" id="KW-1185">Reference proteome</keyword>
<feature type="region of interest" description="Disordered" evidence="1">
    <location>
        <begin position="1"/>
        <end position="24"/>
    </location>
</feature>
<feature type="compositionally biased region" description="Polar residues" evidence="1">
    <location>
        <begin position="1"/>
        <end position="10"/>
    </location>
</feature>
<dbReference type="AlphaFoldDB" id="A0A183F0F5"/>
<protein>
    <submittedName>
        <fullName evidence="2 4">Uncharacterized protein</fullName>
    </submittedName>
</protein>